<dbReference type="GeneID" id="54575899"/>
<reference evidence="1" key="1">
    <citation type="journal article" date="2020" name="Stud. Mycol.">
        <title>101 Dothideomycetes genomes: a test case for predicting lifestyles and emergence of pathogens.</title>
        <authorList>
            <person name="Haridas S."/>
            <person name="Albert R."/>
            <person name="Binder M."/>
            <person name="Bloem J."/>
            <person name="Labutti K."/>
            <person name="Salamov A."/>
            <person name="Andreopoulos B."/>
            <person name="Baker S."/>
            <person name="Barry K."/>
            <person name="Bills G."/>
            <person name="Bluhm B."/>
            <person name="Cannon C."/>
            <person name="Castanera R."/>
            <person name="Culley D."/>
            <person name="Daum C."/>
            <person name="Ezra D."/>
            <person name="Gonzalez J."/>
            <person name="Henrissat B."/>
            <person name="Kuo A."/>
            <person name="Liang C."/>
            <person name="Lipzen A."/>
            <person name="Lutzoni F."/>
            <person name="Magnuson J."/>
            <person name="Mondo S."/>
            <person name="Nolan M."/>
            <person name="Ohm R."/>
            <person name="Pangilinan J."/>
            <person name="Park H.-J."/>
            <person name="Ramirez L."/>
            <person name="Alfaro M."/>
            <person name="Sun H."/>
            <person name="Tritt A."/>
            <person name="Yoshinaga Y."/>
            <person name="Zwiers L.-H."/>
            <person name="Turgeon B."/>
            <person name="Goodwin S."/>
            <person name="Spatafora J."/>
            <person name="Crous P."/>
            <person name="Grigoriev I."/>
        </authorList>
    </citation>
    <scope>NUCLEOTIDE SEQUENCE</scope>
    <source>
        <strain evidence="1">CBS 122368</strain>
    </source>
</reference>
<feature type="non-terminal residue" evidence="1">
    <location>
        <position position="148"/>
    </location>
</feature>
<keyword evidence="2" id="KW-1185">Reference proteome</keyword>
<dbReference type="Proteomes" id="UP000800094">
    <property type="component" value="Unassembled WGS sequence"/>
</dbReference>
<sequence>SSRHLTLASPWFKRTLTSSSSKEAVPNLTDGCFYVNASDWDEEAFLILLNIFHLRKRQIPKIMSVKMLAKIAVLVNYYELEKAEAIKDYINHVRRSYAVPTSYSRDLVLWMCVSAVLNLSTEFEKATAIAIRESIGSIQTLSLPIPQR</sequence>
<feature type="non-terminal residue" evidence="1">
    <location>
        <position position="1"/>
    </location>
</feature>
<evidence type="ECO:0000313" key="2">
    <source>
        <dbReference type="Proteomes" id="UP000800094"/>
    </source>
</evidence>
<dbReference type="OrthoDB" id="5326346at2759"/>
<evidence type="ECO:0008006" key="3">
    <source>
        <dbReference type="Google" id="ProtNLM"/>
    </source>
</evidence>
<dbReference type="AlphaFoldDB" id="A0A6A6HWE0"/>
<dbReference type="RefSeq" id="XP_033676887.1">
    <property type="nucleotide sequence ID" value="XM_033822569.1"/>
</dbReference>
<name>A0A6A6HWE0_9PLEO</name>
<protein>
    <recommendedName>
        <fullName evidence="3">BTB domain-containing protein</fullName>
    </recommendedName>
</protein>
<proteinExistence type="predicted"/>
<gene>
    <name evidence="1" type="ORF">BU26DRAFT_380578</name>
</gene>
<dbReference type="EMBL" id="ML987210">
    <property type="protein sequence ID" value="KAF2241883.1"/>
    <property type="molecule type" value="Genomic_DNA"/>
</dbReference>
<organism evidence="1 2">
    <name type="scientific">Trematosphaeria pertusa</name>
    <dbReference type="NCBI Taxonomy" id="390896"/>
    <lineage>
        <taxon>Eukaryota</taxon>
        <taxon>Fungi</taxon>
        <taxon>Dikarya</taxon>
        <taxon>Ascomycota</taxon>
        <taxon>Pezizomycotina</taxon>
        <taxon>Dothideomycetes</taxon>
        <taxon>Pleosporomycetidae</taxon>
        <taxon>Pleosporales</taxon>
        <taxon>Massarineae</taxon>
        <taxon>Trematosphaeriaceae</taxon>
        <taxon>Trematosphaeria</taxon>
    </lineage>
</organism>
<accession>A0A6A6HWE0</accession>
<evidence type="ECO:0000313" key="1">
    <source>
        <dbReference type="EMBL" id="KAF2241883.1"/>
    </source>
</evidence>